<name>A0A840CRB2_9BACT</name>
<protein>
    <submittedName>
        <fullName evidence="1">Uncharacterized protein</fullName>
    </submittedName>
</protein>
<dbReference type="AlphaFoldDB" id="A0A840CRB2"/>
<proteinExistence type="predicted"/>
<dbReference type="EMBL" id="JACIEP010000008">
    <property type="protein sequence ID" value="MBB4036688.1"/>
    <property type="molecule type" value="Genomic_DNA"/>
</dbReference>
<accession>A0A840CRB2</accession>
<organism evidence="1 2">
    <name type="scientific">Dysgonomonas hofstadii</name>
    <dbReference type="NCBI Taxonomy" id="637886"/>
    <lineage>
        <taxon>Bacteria</taxon>
        <taxon>Pseudomonadati</taxon>
        <taxon>Bacteroidota</taxon>
        <taxon>Bacteroidia</taxon>
        <taxon>Bacteroidales</taxon>
        <taxon>Dysgonomonadaceae</taxon>
        <taxon>Dysgonomonas</taxon>
    </lineage>
</organism>
<keyword evidence="2" id="KW-1185">Reference proteome</keyword>
<sequence length="48" mass="6087">MLFFICVAYLYNYKKNKKDSLYQAILLYNVSYQLFRFRYWYLAFYSLT</sequence>
<comment type="caution">
    <text evidence="1">The sequence shown here is derived from an EMBL/GenBank/DDBJ whole genome shotgun (WGS) entry which is preliminary data.</text>
</comment>
<evidence type="ECO:0000313" key="2">
    <source>
        <dbReference type="Proteomes" id="UP000555103"/>
    </source>
</evidence>
<dbReference type="Proteomes" id="UP000555103">
    <property type="component" value="Unassembled WGS sequence"/>
</dbReference>
<reference evidence="1 2" key="1">
    <citation type="submission" date="2020-08" db="EMBL/GenBank/DDBJ databases">
        <title>Genomic Encyclopedia of Type Strains, Phase IV (KMG-IV): sequencing the most valuable type-strain genomes for metagenomic binning, comparative biology and taxonomic classification.</title>
        <authorList>
            <person name="Goeker M."/>
        </authorList>
    </citation>
    <scope>NUCLEOTIDE SEQUENCE [LARGE SCALE GENOMIC DNA]</scope>
    <source>
        <strain evidence="1 2">DSM 104969</strain>
    </source>
</reference>
<evidence type="ECO:0000313" key="1">
    <source>
        <dbReference type="EMBL" id="MBB4036688.1"/>
    </source>
</evidence>
<gene>
    <name evidence="1" type="ORF">GGR21_002594</name>
</gene>